<dbReference type="EMBL" id="ML992670">
    <property type="protein sequence ID" value="KAF2213387.1"/>
    <property type="molecule type" value="Genomic_DNA"/>
</dbReference>
<accession>A0A6A6FIZ3</accession>
<sequence>MDDNYCRQKFQFHCSRHDIRDISTDEWSTPPALIYHRLKISTLAGRPRPAHYRADAIIANSAGCPGDATCTGRVAGAGPAANCSTSSGHYNLNKEVLDADGNSNTNTDGTYVFMSNFLWSLIATVHYPVVIDGNSSAISLAANISIFDDIPLSTNAYSSKTSFSQSSEICGYAFALTTRFSAWTYVNWAKAAGYDMQSQGSAGPQFASTDDIKEDVSGEASRVKFNDPTFYLLNQARALMFRTALAQGREISMSPIEMAKAFNAPLLADEDSNASVQELVKSAGTKPVQYGRVSEEPIEMGGEHGSSVQLLPFEHSGSVFKIADPAQIRSLRR</sequence>
<proteinExistence type="predicted"/>
<evidence type="ECO:0000313" key="2">
    <source>
        <dbReference type="Proteomes" id="UP000799539"/>
    </source>
</evidence>
<dbReference type="AlphaFoldDB" id="A0A6A6FIZ3"/>
<protein>
    <submittedName>
        <fullName evidence="1">Uncharacterized protein</fullName>
    </submittedName>
</protein>
<dbReference type="PANTHER" id="PTHR37576">
    <property type="entry name" value="DEFECT AT LOW TEMPERATURE PROTEIN 1"/>
    <property type="match status" value="1"/>
</dbReference>
<name>A0A6A6FIZ3_9PEZI</name>
<keyword evidence="2" id="KW-1185">Reference proteome</keyword>
<dbReference type="OrthoDB" id="5357734at2759"/>
<reference evidence="1" key="1">
    <citation type="journal article" date="2020" name="Stud. Mycol.">
        <title>101 Dothideomycetes genomes: a test case for predicting lifestyles and emergence of pathogens.</title>
        <authorList>
            <person name="Haridas S."/>
            <person name="Albert R."/>
            <person name="Binder M."/>
            <person name="Bloem J."/>
            <person name="Labutti K."/>
            <person name="Salamov A."/>
            <person name="Andreopoulos B."/>
            <person name="Baker S."/>
            <person name="Barry K."/>
            <person name="Bills G."/>
            <person name="Bluhm B."/>
            <person name="Cannon C."/>
            <person name="Castanera R."/>
            <person name="Culley D."/>
            <person name="Daum C."/>
            <person name="Ezra D."/>
            <person name="Gonzalez J."/>
            <person name="Henrissat B."/>
            <person name="Kuo A."/>
            <person name="Liang C."/>
            <person name="Lipzen A."/>
            <person name="Lutzoni F."/>
            <person name="Magnuson J."/>
            <person name="Mondo S."/>
            <person name="Nolan M."/>
            <person name="Ohm R."/>
            <person name="Pangilinan J."/>
            <person name="Park H.-J."/>
            <person name="Ramirez L."/>
            <person name="Alfaro M."/>
            <person name="Sun H."/>
            <person name="Tritt A."/>
            <person name="Yoshinaga Y."/>
            <person name="Zwiers L.-H."/>
            <person name="Turgeon B."/>
            <person name="Goodwin S."/>
            <person name="Spatafora J."/>
            <person name="Crous P."/>
            <person name="Grigoriev I."/>
        </authorList>
    </citation>
    <scope>NUCLEOTIDE SEQUENCE</scope>
    <source>
        <strain evidence="1">SCOH1-5</strain>
    </source>
</reference>
<dbReference type="Proteomes" id="UP000799539">
    <property type="component" value="Unassembled WGS sequence"/>
</dbReference>
<organism evidence="1 2">
    <name type="scientific">Cercospora zeae-maydis SCOH1-5</name>
    <dbReference type="NCBI Taxonomy" id="717836"/>
    <lineage>
        <taxon>Eukaryota</taxon>
        <taxon>Fungi</taxon>
        <taxon>Dikarya</taxon>
        <taxon>Ascomycota</taxon>
        <taxon>Pezizomycotina</taxon>
        <taxon>Dothideomycetes</taxon>
        <taxon>Dothideomycetidae</taxon>
        <taxon>Mycosphaerellales</taxon>
        <taxon>Mycosphaerellaceae</taxon>
        <taxon>Cercospora</taxon>
    </lineage>
</organism>
<gene>
    <name evidence="1" type="ORF">CERZMDRAFT_96230</name>
</gene>
<dbReference type="PANTHER" id="PTHR37576:SF2">
    <property type="entry name" value="DEFECT AT LOW TEMPERATURE PROTEIN 1"/>
    <property type="match status" value="1"/>
</dbReference>
<evidence type="ECO:0000313" key="1">
    <source>
        <dbReference type="EMBL" id="KAF2213387.1"/>
    </source>
</evidence>